<evidence type="ECO:0000313" key="2">
    <source>
        <dbReference type="EMBL" id="GEL69666.1"/>
    </source>
</evidence>
<protein>
    <submittedName>
        <fullName evidence="2">Uncharacterized protein</fullName>
    </submittedName>
</protein>
<comment type="caution">
    <text evidence="2">The sequence shown here is derived from an EMBL/GenBank/DDBJ whole genome shotgun (WGS) entry which is preliminary data.</text>
</comment>
<proteinExistence type="predicted"/>
<evidence type="ECO:0000256" key="1">
    <source>
        <dbReference type="SAM" id="Phobius"/>
    </source>
</evidence>
<evidence type="ECO:0000313" key="3">
    <source>
        <dbReference type="EMBL" id="SDD28701.1"/>
    </source>
</evidence>
<keyword evidence="4" id="KW-1185">Reference proteome</keyword>
<dbReference type="GeneID" id="41358850"/>
<dbReference type="RefSeq" id="WP_011551520.1">
    <property type="nucleotide sequence ID" value="NZ_BJVY01000005.1"/>
</dbReference>
<keyword evidence="1" id="KW-0812">Transmembrane</keyword>
<evidence type="ECO:0000313" key="4">
    <source>
        <dbReference type="Proteomes" id="UP000198717"/>
    </source>
</evidence>
<reference evidence="2 5" key="2">
    <citation type="submission" date="2019-07" db="EMBL/GenBank/DDBJ databases">
        <title>Whole genome shotgun sequence of Myxococcus virescens NBRC 100334.</title>
        <authorList>
            <person name="Hosoyama A."/>
            <person name="Uohara A."/>
            <person name="Ohji S."/>
            <person name="Ichikawa N."/>
        </authorList>
    </citation>
    <scope>NUCLEOTIDE SEQUENCE [LARGE SCALE GENOMIC DNA]</scope>
    <source>
        <strain evidence="2 5">NBRC 100334</strain>
    </source>
</reference>
<dbReference type="Proteomes" id="UP000321224">
    <property type="component" value="Unassembled WGS sequence"/>
</dbReference>
<dbReference type="AlphaFoldDB" id="A0A511H800"/>
<sequence>MPSSPEPSSPQRPSLGRSAATGLLGGFLLGGLGLLAVGLSNSFAAPSCDGLTGPECQLLTDATREVGRTQLLAGGALTALAASLFVLFRPRPPAPPEGPEQS</sequence>
<feature type="transmembrane region" description="Helical" evidence="1">
    <location>
        <begin position="68"/>
        <end position="88"/>
    </location>
</feature>
<keyword evidence="1" id="KW-0472">Membrane</keyword>
<name>A0A511H800_9BACT</name>
<dbReference type="EMBL" id="FNAJ01000001">
    <property type="protein sequence ID" value="SDD28701.1"/>
    <property type="molecule type" value="Genomic_DNA"/>
</dbReference>
<gene>
    <name evidence="2" type="ORF">MVI01_14500</name>
    <name evidence="3" type="ORF">SAMN04488504_101267</name>
</gene>
<reference evidence="3 4" key="1">
    <citation type="submission" date="2016-10" db="EMBL/GenBank/DDBJ databases">
        <authorList>
            <person name="Varghese N."/>
            <person name="Submissions S."/>
        </authorList>
    </citation>
    <scope>NUCLEOTIDE SEQUENCE [LARGE SCALE GENOMIC DNA]</scope>
    <source>
        <strain evidence="3 4">DSM 2260</strain>
    </source>
</reference>
<organism evidence="2 5">
    <name type="scientific">Myxococcus virescens</name>
    <dbReference type="NCBI Taxonomy" id="83456"/>
    <lineage>
        <taxon>Bacteria</taxon>
        <taxon>Pseudomonadati</taxon>
        <taxon>Myxococcota</taxon>
        <taxon>Myxococcia</taxon>
        <taxon>Myxococcales</taxon>
        <taxon>Cystobacterineae</taxon>
        <taxon>Myxococcaceae</taxon>
        <taxon>Myxococcus</taxon>
    </lineage>
</organism>
<dbReference type="Proteomes" id="UP000198717">
    <property type="component" value="Unassembled WGS sequence"/>
</dbReference>
<accession>A0A511H800</accession>
<dbReference type="EMBL" id="BJVY01000005">
    <property type="protein sequence ID" value="GEL69666.1"/>
    <property type="molecule type" value="Genomic_DNA"/>
</dbReference>
<keyword evidence="1" id="KW-1133">Transmembrane helix</keyword>
<evidence type="ECO:0000313" key="5">
    <source>
        <dbReference type="Proteomes" id="UP000321224"/>
    </source>
</evidence>